<comment type="caution">
    <text evidence="1">The sequence shown here is derived from an EMBL/GenBank/DDBJ whole genome shotgun (WGS) entry which is preliminary data.</text>
</comment>
<accession>A0ABW4A4A1</accession>
<name>A0ABW4A4A1_9ACTN</name>
<dbReference type="EMBL" id="JBHTMK010000007">
    <property type="protein sequence ID" value="MFD1364977.1"/>
    <property type="molecule type" value="Genomic_DNA"/>
</dbReference>
<dbReference type="PROSITE" id="PS51257">
    <property type="entry name" value="PROKAR_LIPOPROTEIN"/>
    <property type="match status" value="1"/>
</dbReference>
<protein>
    <recommendedName>
        <fullName evidence="3">Secreted protein</fullName>
    </recommendedName>
</protein>
<organism evidence="1 2">
    <name type="scientific">Actinoplanes sichuanensis</name>
    <dbReference type="NCBI Taxonomy" id="512349"/>
    <lineage>
        <taxon>Bacteria</taxon>
        <taxon>Bacillati</taxon>
        <taxon>Actinomycetota</taxon>
        <taxon>Actinomycetes</taxon>
        <taxon>Micromonosporales</taxon>
        <taxon>Micromonosporaceae</taxon>
        <taxon>Actinoplanes</taxon>
    </lineage>
</organism>
<gene>
    <name evidence="1" type="ORF">ACFQ5G_06425</name>
</gene>
<sequence>MWKRVVAAMSCVVLLTGCDGQIADDIATPTPSTTASPAPPSIQAAWWQWAAAEPTATNPVADGTGEHCARNQPADTWFLAGTFGSRVQRRCTVPPGVPLIMPAVNLVGSTERDCSEFMADATGTIEFDGAPVAVERIEHEPITFPAGAGNPVTGDAGVTEGVGCGLWARIPAPAGGEHTVRIHGTAGTFEVTAEYVLTVPASSPAASRPPLT</sequence>
<proteinExistence type="predicted"/>
<evidence type="ECO:0008006" key="3">
    <source>
        <dbReference type="Google" id="ProtNLM"/>
    </source>
</evidence>
<reference evidence="2" key="1">
    <citation type="journal article" date="2019" name="Int. J. Syst. Evol. Microbiol.">
        <title>The Global Catalogue of Microorganisms (GCM) 10K type strain sequencing project: providing services to taxonomists for standard genome sequencing and annotation.</title>
        <authorList>
            <consortium name="The Broad Institute Genomics Platform"/>
            <consortium name="The Broad Institute Genome Sequencing Center for Infectious Disease"/>
            <person name="Wu L."/>
            <person name="Ma J."/>
        </authorList>
    </citation>
    <scope>NUCLEOTIDE SEQUENCE [LARGE SCALE GENOMIC DNA]</scope>
    <source>
        <strain evidence="2">CCM 7526</strain>
    </source>
</reference>
<evidence type="ECO:0000313" key="1">
    <source>
        <dbReference type="EMBL" id="MFD1364977.1"/>
    </source>
</evidence>
<keyword evidence="2" id="KW-1185">Reference proteome</keyword>
<dbReference type="Proteomes" id="UP001597183">
    <property type="component" value="Unassembled WGS sequence"/>
</dbReference>
<evidence type="ECO:0000313" key="2">
    <source>
        <dbReference type="Proteomes" id="UP001597183"/>
    </source>
</evidence>
<dbReference type="RefSeq" id="WP_317795289.1">
    <property type="nucleotide sequence ID" value="NZ_AP028461.1"/>
</dbReference>